<dbReference type="AlphaFoldDB" id="A0A8S0R8N2"/>
<dbReference type="GO" id="GO:0051301">
    <property type="term" value="P:cell division"/>
    <property type="evidence" value="ECO:0007669"/>
    <property type="project" value="UniProtKB-KW"/>
</dbReference>
<dbReference type="InterPro" id="IPR036915">
    <property type="entry name" value="Cyclin-like_sf"/>
</dbReference>
<dbReference type="Gramene" id="OE9A118314T1">
    <property type="protein sequence ID" value="OE9A118314C1"/>
    <property type="gene ID" value="OE9A118314"/>
</dbReference>
<dbReference type="InterPro" id="IPR039361">
    <property type="entry name" value="Cyclin"/>
</dbReference>
<comment type="caution">
    <text evidence="4">The sequence shown here is derived from an EMBL/GenBank/DDBJ whole genome shotgun (WGS) entry which is preliminary data.</text>
</comment>
<sequence>MEEIFFPYDIYYNLISRNDNASFSKLFSAEKEFMPNPIYARTTLYRAFRGVAITFMELNSVCEKFDAFIPYLAMTYVDRFVSARDIPNVIPGSRSKNIFLFLTCCLSIASKMRNDNFKIAKILQLRKPMLKYETKDAFQMECAICEGLQWKMRSLTPICFVDYFIDFLRCRSPVHPFVPRRSVHHTIIKSQGVAASALLTASFRLYPENYDEFKQLILSSEHICMNCMVIY</sequence>
<dbReference type="Gene3D" id="1.10.472.10">
    <property type="entry name" value="Cyclin-like"/>
    <property type="match status" value="1"/>
</dbReference>
<dbReference type="Pfam" id="PF00134">
    <property type="entry name" value="Cyclin_N"/>
    <property type="match status" value="1"/>
</dbReference>
<organism evidence="4 5">
    <name type="scientific">Olea europaea subsp. europaea</name>
    <dbReference type="NCBI Taxonomy" id="158383"/>
    <lineage>
        <taxon>Eukaryota</taxon>
        <taxon>Viridiplantae</taxon>
        <taxon>Streptophyta</taxon>
        <taxon>Embryophyta</taxon>
        <taxon>Tracheophyta</taxon>
        <taxon>Spermatophyta</taxon>
        <taxon>Magnoliopsida</taxon>
        <taxon>eudicotyledons</taxon>
        <taxon>Gunneridae</taxon>
        <taxon>Pentapetalae</taxon>
        <taxon>asterids</taxon>
        <taxon>lamiids</taxon>
        <taxon>Lamiales</taxon>
        <taxon>Oleaceae</taxon>
        <taxon>Oleeae</taxon>
        <taxon>Olea</taxon>
    </lineage>
</organism>
<evidence type="ECO:0000256" key="1">
    <source>
        <dbReference type="ARBA" id="ARBA00022618"/>
    </source>
</evidence>
<evidence type="ECO:0000313" key="5">
    <source>
        <dbReference type="Proteomes" id="UP000594638"/>
    </source>
</evidence>
<evidence type="ECO:0000313" key="4">
    <source>
        <dbReference type="EMBL" id="CAA2975660.1"/>
    </source>
</evidence>
<dbReference type="SUPFAM" id="SSF47954">
    <property type="entry name" value="Cyclin-like"/>
    <property type="match status" value="1"/>
</dbReference>
<dbReference type="Proteomes" id="UP000594638">
    <property type="component" value="Unassembled WGS sequence"/>
</dbReference>
<keyword evidence="5" id="KW-1185">Reference proteome</keyword>
<proteinExistence type="predicted"/>
<gene>
    <name evidence="4" type="ORF">OLEA9_A118314</name>
</gene>
<feature type="domain" description="Cyclin N-terminal" evidence="3">
    <location>
        <begin position="23"/>
        <end position="153"/>
    </location>
</feature>
<name>A0A8S0R8N2_OLEEU</name>
<protein>
    <recommendedName>
        <fullName evidence="3">Cyclin N-terminal domain-containing protein</fullName>
    </recommendedName>
</protein>
<keyword evidence="2" id="KW-0131">Cell cycle</keyword>
<reference evidence="4 5" key="1">
    <citation type="submission" date="2019-12" db="EMBL/GenBank/DDBJ databases">
        <authorList>
            <person name="Alioto T."/>
            <person name="Alioto T."/>
            <person name="Gomez Garrido J."/>
        </authorList>
    </citation>
    <scope>NUCLEOTIDE SEQUENCE [LARGE SCALE GENOMIC DNA]</scope>
</reference>
<keyword evidence="1" id="KW-0132">Cell division</keyword>
<dbReference type="OrthoDB" id="913865at2759"/>
<dbReference type="InterPro" id="IPR006671">
    <property type="entry name" value="Cyclin_N"/>
</dbReference>
<evidence type="ECO:0000259" key="3">
    <source>
        <dbReference type="Pfam" id="PF00134"/>
    </source>
</evidence>
<dbReference type="EMBL" id="CACTIH010002293">
    <property type="protein sequence ID" value="CAA2975660.1"/>
    <property type="molecule type" value="Genomic_DNA"/>
</dbReference>
<dbReference type="PANTHER" id="PTHR10177">
    <property type="entry name" value="CYCLINS"/>
    <property type="match status" value="1"/>
</dbReference>
<accession>A0A8S0R8N2</accession>
<evidence type="ECO:0000256" key="2">
    <source>
        <dbReference type="ARBA" id="ARBA00023306"/>
    </source>
</evidence>